<protein>
    <recommendedName>
        <fullName evidence="3">XRE family transcriptional regulator</fullName>
    </recommendedName>
</protein>
<gene>
    <name evidence="1" type="ORF">DWY25_17090</name>
</gene>
<sequence length="87" mass="10498">MHEKNTVEKDWTIMLLKEVMRQTGMDEAELCRKARQAPDWMERLRRKEEEATLQDCFALASALDLSLHEFFIRFDEDERNKTCQMMK</sequence>
<evidence type="ECO:0008006" key="3">
    <source>
        <dbReference type="Google" id="ProtNLM"/>
    </source>
</evidence>
<dbReference type="GeneID" id="83017113"/>
<proteinExistence type="predicted"/>
<evidence type="ECO:0000313" key="1">
    <source>
        <dbReference type="EMBL" id="RGR67270.1"/>
    </source>
</evidence>
<dbReference type="Proteomes" id="UP000284178">
    <property type="component" value="Unassembled WGS sequence"/>
</dbReference>
<dbReference type="SUPFAM" id="SSF47413">
    <property type="entry name" value="lambda repressor-like DNA-binding domains"/>
    <property type="match status" value="1"/>
</dbReference>
<reference evidence="1 2" key="1">
    <citation type="submission" date="2018-08" db="EMBL/GenBank/DDBJ databases">
        <title>A genome reference for cultivated species of the human gut microbiota.</title>
        <authorList>
            <person name="Zou Y."/>
            <person name="Xue W."/>
            <person name="Luo G."/>
        </authorList>
    </citation>
    <scope>NUCLEOTIDE SEQUENCE [LARGE SCALE GENOMIC DNA]</scope>
    <source>
        <strain evidence="1 2">AF24-29</strain>
    </source>
</reference>
<dbReference type="EMBL" id="QRUP01000033">
    <property type="protein sequence ID" value="RGR67270.1"/>
    <property type="molecule type" value="Genomic_DNA"/>
</dbReference>
<name>A0A412FGC6_9FIRM</name>
<evidence type="ECO:0000313" key="2">
    <source>
        <dbReference type="Proteomes" id="UP000284178"/>
    </source>
</evidence>
<comment type="caution">
    <text evidence="1">The sequence shown here is derived from an EMBL/GenBank/DDBJ whole genome shotgun (WGS) entry which is preliminary data.</text>
</comment>
<organism evidence="1 2">
    <name type="scientific">Holdemania filiformis</name>
    <dbReference type="NCBI Taxonomy" id="61171"/>
    <lineage>
        <taxon>Bacteria</taxon>
        <taxon>Bacillati</taxon>
        <taxon>Bacillota</taxon>
        <taxon>Erysipelotrichia</taxon>
        <taxon>Erysipelotrichales</taxon>
        <taxon>Erysipelotrichaceae</taxon>
        <taxon>Holdemania</taxon>
    </lineage>
</organism>
<accession>A0A412FGC6</accession>
<dbReference type="AlphaFoldDB" id="A0A412FGC6"/>
<dbReference type="GO" id="GO:0003677">
    <property type="term" value="F:DNA binding"/>
    <property type="evidence" value="ECO:0007669"/>
    <property type="project" value="InterPro"/>
</dbReference>
<keyword evidence="2" id="KW-1185">Reference proteome</keyword>
<dbReference type="RefSeq" id="WP_006059811.1">
    <property type="nucleotide sequence ID" value="NZ_CABJCV010000033.1"/>
</dbReference>
<dbReference type="InterPro" id="IPR010982">
    <property type="entry name" value="Lambda_DNA-bd_dom_sf"/>
</dbReference>